<evidence type="ECO:0000259" key="3">
    <source>
        <dbReference type="SMART" id="SM00822"/>
    </source>
</evidence>
<dbReference type="InterPro" id="IPR002347">
    <property type="entry name" value="SDR_fam"/>
</dbReference>
<dbReference type="HOGENOM" id="CLU_010194_2_10_2"/>
<dbReference type="EC" id="1.1.1.-" evidence="4"/>
<dbReference type="Gene3D" id="3.40.50.720">
    <property type="entry name" value="NAD(P)-binding Rossmann-like Domain"/>
    <property type="match status" value="1"/>
</dbReference>
<dbReference type="Pfam" id="PF00106">
    <property type="entry name" value="adh_short"/>
    <property type="match status" value="1"/>
</dbReference>
<dbReference type="AlphaFoldDB" id="G0LH24"/>
<dbReference type="SMART" id="SM00822">
    <property type="entry name" value="PKS_KR"/>
    <property type="match status" value="1"/>
</dbReference>
<dbReference type="InterPro" id="IPR057326">
    <property type="entry name" value="KR_dom"/>
</dbReference>
<dbReference type="GO" id="GO:0016020">
    <property type="term" value="C:membrane"/>
    <property type="evidence" value="ECO:0007669"/>
    <property type="project" value="TreeGrafter"/>
</dbReference>
<keyword evidence="2 4" id="KW-0560">Oxidoreductase</keyword>
<evidence type="ECO:0000313" key="5">
    <source>
        <dbReference type="Proteomes" id="UP000007954"/>
    </source>
</evidence>
<proteinExistence type="inferred from homology"/>
<evidence type="ECO:0000313" key="4">
    <source>
        <dbReference type="EMBL" id="CCC40058.1"/>
    </source>
</evidence>
<dbReference type="CDD" id="cd05233">
    <property type="entry name" value="SDR_c"/>
    <property type="match status" value="1"/>
</dbReference>
<gene>
    <name evidence="4" type="ordered locus">Hqrw_2161</name>
</gene>
<dbReference type="PANTHER" id="PTHR44196:SF1">
    <property type="entry name" value="DEHYDROGENASE_REDUCTASE SDR FAMILY MEMBER 7B"/>
    <property type="match status" value="1"/>
</dbReference>
<dbReference type="InterPro" id="IPR036291">
    <property type="entry name" value="NAD(P)-bd_dom_sf"/>
</dbReference>
<dbReference type="PANTHER" id="PTHR44196">
    <property type="entry name" value="DEHYDROGENASE/REDUCTASE SDR FAMILY MEMBER 7B"/>
    <property type="match status" value="1"/>
</dbReference>
<evidence type="ECO:0000256" key="2">
    <source>
        <dbReference type="ARBA" id="ARBA00023002"/>
    </source>
</evidence>
<dbReference type="PRINTS" id="PR00081">
    <property type="entry name" value="GDHRDH"/>
</dbReference>
<dbReference type="KEGG" id="hwc:Hqrw_2161"/>
<reference evidence="4 5" key="1">
    <citation type="journal article" date="2011" name="PLoS ONE">
        <title>Haloquadratum walsbyi: limited diversity in a global pond.</title>
        <authorList>
            <person name="Dyall-Smith M."/>
            <person name="Pfeiffer F."/>
            <person name="Klee K."/>
            <person name="Palm P."/>
            <person name="Gross K."/>
            <person name="Schuster S.C."/>
            <person name="Rampp M."/>
            <person name="Oesterhelt D."/>
        </authorList>
    </citation>
    <scope>NUCLEOTIDE SEQUENCE [LARGE SCALE GENOMIC DNA]</scope>
    <source>
        <strain evidence="5">DSM 16854 / JCM 12705 / C23</strain>
    </source>
</reference>
<evidence type="ECO:0000256" key="1">
    <source>
        <dbReference type="ARBA" id="ARBA00006484"/>
    </source>
</evidence>
<dbReference type="OrthoDB" id="7442at2157"/>
<sequence length="250" mass="26417">MNNMESFDGQVVLITGASSGIGAATARRFASAGATVVLAARTEATLETVASECEAMGGTALTVPTDVVSHTAVDALIDATIERFNQLDICIVNAGTGESADTALPEIPIEQFKQVTETNVHGAFYTTRAAIPHLRETNGSLIFIGSFKGKYPSTSTPIYAASKWWLRGFAASVAGRVGPDGVATTLINPSGVTTNFGSQFRERSNNETLDSDTTLDVTDVVGAILFAARQDAPAAVTELDLNREDIFYRF</sequence>
<dbReference type="GO" id="GO:0016491">
    <property type="term" value="F:oxidoreductase activity"/>
    <property type="evidence" value="ECO:0007669"/>
    <property type="project" value="UniProtKB-KW"/>
</dbReference>
<dbReference type="Proteomes" id="UP000007954">
    <property type="component" value="Chromosome"/>
</dbReference>
<dbReference type="SUPFAM" id="SSF51735">
    <property type="entry name" value="NAD(P)-binding Rossmann-fold domains"/>
    <property type="match status" value="1"/>
</dbReference>
<comment type="similarity">
    <text evidence="1">Belongs to the short-chain dehydrogenases/reductases (SDR) family.</text>
</comment>
<name>G0LH24_HALWC</name>
<organism evidence="4 5">
    <name type="scientific">Haloquadratum walsbyi (strain DSM 16854 / JCM 12705 / C23)</name>
    <dbReference type="NCBI Taxonomy" id="768065"/>
    <lineage>
        <taxon>Archaea</taxon>
        <taxon>Methanobacteriati</taxon>
        <taxon>Methanobacteriota</taxon>
        <taxon>Stenosarchaea group</taxon>
        <taxon>Halobacteria</taxon>
        <taxon>Halobacteriales</taxon>
        <taxon>Haloferacaceae</taxon>
        <taxon>Haloquadratum</taxon>
    </lineage>
</organism>
<dbReference type="EMBL" id="FR746099">
    <property type="protein sequence ID" value="CCC40058.1"/>
    <property type="molecule type" value="Genomic_DNA"/>
</dbReference>
<feature type="domain" description="Ketoreductase" evidence="3">
    <location>
        <begin position="10"/>
        <end position="195"/>
    </location>
</feature>
<dbReference type="GeneID" id="12446895"/>
<accession>G0LH24</accession>
<protein>
    <submittedName>
        <fullName evidence="4">Probable oxidoreductase (Short-chain dehydrogenase family)</fullName>
        <ecNumber evidence="4">1.1.1.-</ecNumber>
    </submittedName>
</protein>
<dbReference type="RefSeq" id="WP_014555780.1">
    <property type="nucleotide sequence ID" value="NC_017459.1"/>
</dbReference>